<name>A0ABW3WLT2_9FLAO</name>
<dbReference type="Pfam" id="PF24681">
    <property type="entry name" value="Kelch_KLHDC2_KLHL20_DRC7"/>
    <property type="match status" value="1"/>
</dbReference>
<keyword evidence="4" id="KW-1185">Reference proteome</keyword>
<evidence type="ECO:0000313" key="3">
    <source>
        <dbReference type="EMBL" id="MFD1293103.1"/>
    </source>
</evidence>
<sequence length="450" mass="51425">MKKITTCILFVFIAISSYSQYIEGRIFDAATNKPIEGVNVSVVNLEDGTFSNPKGVYYLKIATNKKGLGNIQFSHIGYQTVEMALNKGQKIYNVYLVKNVNFLDEVALVNQRNLKQTISYKKLKSMKYGIFSFGGVLNNDKIFVVGGDASYNFDAVEKTLEKYEHSDLTLIEKLLKAGVSYNYDMYRGDFLTYDIPTNTWEKNILKFDKRSAHNVNIINQYVYILGGKILSSGGRKDYLNATIELLDVQNNTRIVDETNPHQAVNFASFNYQGNLIVLGGSVKMKKSGAKEYNNKVHLYNLKEGFWYQLDTMSVAKETQGVLIKDKIYLIGGFNKKPLSQIESYNLKTNTWQKEGNLFFGMESPAIANNNEIIYLFDKDKIYTYNTLTKELNEFYIKLNITYSKMYFSNNKLYILGGLRFGDFETTPSSALYSIDISEFNKTKIIRTKTL</sequence>
<dbReference type="Gene3D" id="2.60.40.1120">
    <property type="entry name" value="Carboxypeptidase-like, regulatory domain"/>
    <property type="match status" value="1"/>
</dbReference>
<organism evidence="3 4">
    <name type="scientific">Lutibacter holmesii</name>
    <dbReference type="NCBI Taxonomy" id="1137985"/>
    <lineage>
        <taxon>Bacteria</taxon>
        <taxon>Pseudomonadati</taxon>
        <taxon>Bacteroidota</taxon>
        <taxon>Flavobacteriia</taxon>
        <taxon>Flavobacteriales</taxon>
        <taxon>Flavobacteriaceae</taxon>
        <taxon>Lutibacter</taxon>
    </lineage>
</organism>
<evidence type="ECO:0000256" key="1">
    <source>
        <dbReference type="ARBA" id="ARBA00022441"/>
    </source>
</evidence>
<evidence type="ECO:0000256" key="2">
    <source>
        <dbReference type="ARBA" id="ARBA00022737"/>
    </source>
</evidence>
<dbReference type="PANTHER" id="PTHR24412">
    <property type="entry name" value="KELCH PROTEIN"/>
    <property type="match status" value="1"/>
</dbReference>
<dbReference type="EMBL" id="JBHTMV010000003">
    <property type="protein sequence ID" value="MFD1293103.1"/>
    <property type="molecule type" value="Genomic_DNA"/>
</dbReference>
<dbReference type="InterPro" id="IPR015915">
    <property type="entry name" value="Kelch-typ_b-propeller"/>
</dbReference>
<dbReference type="SUPFAM" id="SSF49464">
    <property type="entry name" value="Carboxypeptidase regulatory domain-like"/>
    <property type="match status" value="1"/>
</dbReference>
<gene>
    <name evidence="3" type="ORF">ACFQ5N_04565</name>
</gene>
<accession>A0ABW3WLT2</accession>
<proteinExistence type="predicted"/>
<dbReference type="InterPro" id="IPR008969">
    <property type="entry name" value="CarboxyPept-like_regulatory"/>
</dbReference>
<keyword evidence="2" id="KW-0677">Repeat</keyword>
<dbReference type="Pfam" id="PF13715">
    <property type="entry name" value="CarbopepD_reg_2"/>
    <property type="match status" value="1"/>
</dbReference>
<keyword evidence="1" id="KW-0880">Kelch repeat</keyword>
<protein>
    <submittedName>
        <fullName evidence="3">Carboxypeptidase-like regulatory domain-containing protein</fullName>
    </submittedName>
</protein>
<dbReference type="PANTHER" id="PTHR24412:SF489">
    <property type="entry name" value="RING FINGER DOMAIN AND KELCH REPEAT-CONTAINING PROTEIN DDB_G0271372"/>
    <property type="match status" value="1"/>
</dbReference>
<dbReference type="InterPro" id="IPR006652">
    <property type="entry name" value="Kelch_1"/>
</dbReference>
<evidence type="ECO:0000313" key="4">
    <source>
        <dbReference type="Proteomes" id="UP001597241"/>
    </source>
</evidence>
<comment type="caution">
    <text evidence="3">The sequence shown here is derived from an EMBL/GenBank/DDBJ whole genome shotgun (WGS) entry which is preliminary data.</text>
</comment>
<dbReference type="SUPFAM" id="SSF117281">
    <property type="entry name" value="Kelch motif"/>
    <property type="match status" value="1"/>
</dbReference>
<dbReference type="Gene3D" id="2.120.10.80">
    <property type="entry name" value="Kelch-type beta propeller"/>
    <property type="match status" value="1"/>
</dbReference>
<dbReference type="RefSeq" id="WP_386808124.1">
    <property type="nucleotide sequence ID" value="NZ_JBHTMV010000003.1"/>
</dbReference>
<dbReference type="SMART" id="SM00612">
    <property type="entry name" value="Kelch"/>
    <property type="match status" value="1"/>
</dbReference>
<dbReference type="Proteomes" id="UP001597241">
    <property type="component" value="Unassembled WGS sequence"/>
</dbReference>
<reference evidence="4" key="1">
    <citation type="journal article" date="2019" name="Int. J. Syst. Evol. Microbiol.">
        <title>The Global Catalogue of Microorganisms (GCM) 10K type strain sequencing project: providing services to taxonomists for standard genome sequencing and annotation.</title>
        <authorList>
            <consortium name="The Broad Institute Genomics Platform"/>
            <consortium name="The Broad Institute Genome Sequencing Center for Infectious Disease"/>
            <person name="Wu L."/>
            <person name="Ma J."/>
        </authorList>
    </citation>
    <scope>NUCLEOTIDE SEQUENCE [LARGE SCALE GENOMIC DNA]</scope>
    <source>
        <strain evidence="4">CCUG 62221</strain>
    </source>
</reference>